<dbReference type="GO" id="GO:0061630">
    <property type="term" value="F:ubiquitin protein ligase activity"/>
    <property type="evidence" value="ECO:0007669"/>
    <property type="project" value="UniProtKB-EC"/>
</dbReference>
<keyword evidence="1" id="KW-0472">Membrane</keyword>
<gene>
    <name evidence="2" type="ORF">MPSI1_001784</name>
</gene>
<dbReference type="Proteomes" id="UP001214628">
    <property type="component" value="Chromosome 2"/>
</dbReference>
<keyword evidence="3" id="KW-1185">Reference proteome</keyword>
<proteinExistence type="predicted"/>
<keyword evidence="2" id="KW-0808">Transferase</keyword>
<dbReference type="EC" id="2.3.2.27" evidence="2"/>
<organism evidence="2 3">
    <name type="scientific">Malassezia psittaci</name>
    <dbReference type="NCBI Taxonomy" id="1821823"/>
    <lineage>
        <taxon>Eukaryota</taxon>
        <taxon>Fungi</taxon>
        <taxon>Dikarya</taxon>
        <taxon>Basidiomycota</taxon>
        <taxon>Ustilaginomycotina</taxon>
        <taxon>Malasseziomycetes</taxon>
        <taxon>Malasseziales</taxon>
        <taxon>Malasseziaceae</taxon>
        <taxon>Malassezia</taxon>
    </lineage>
</organism>
<sequence>MDAAQQYEDVEVETSSERASFILHSRTNSSRDNFERLRQREEIKNRRKLSQALERRRRVYRHRLYAKHVASNRYTRYRPYPGTSGFETNPTYARLLSTFLQRELQVWPYLDIAFLSFYIPALLSYVDIRSEVVMDRLTEWIGSSDDAAQLIHEMELFIRSGRGGLGLEQYDTCPWLQYDEAI</sequence>
<keyword evidence="2" id="KW-0012">Acyltransferase</keyword>
<accession>A0AAF0F4Z5</accession>
<evidence type="ECO:0000313" key="2">
    <source>
        <dbReference type="EMBL" id="WFD43131.1"/>
    </source>
</evidence>
<keyword evidence="1" id="KW-1133">Transmembrane helix</keyword>
<name>A0AAF0F4Z5_9BASI</name>
<dbReference type="AlphaFoldDB" id="A0AAF0F4Z5"/>
<evidence type="ECO:0000256" key="1">
    <source>
        <dbReference type="SAM" id="Phobius"/>
    </source>
</evidence>
<feature type="transmembrane region" description="Helical" evidence="1">
    <location>
        <begin position="106"/>
        <end position="126"/>
    </location>
</feature>
<reference evidence="2" key="1">
    <citation type="submission" date="2023-02" db="EMBL/GenBank/DDBJ databases">
        <title>Mating type loci evolution in Malassezia.</title>
        <authorList>
            <person name="Coelho M.A."/>
        </authorList>
    </citation>
    <scope>NUCLEOTIDE SEQUENCE</scope>
    <source>
        <strain evidence="2">CBS 14136</strain>
    </source>
</reference>
<evidence type="ECO:0000313" key="3">
    <source>
        <dbReference type="Proteomes" id="UP001214628"/>
    </source>
</evidence>
<keyword evidence="1" id="KW-0812">Transmembrane</keyword>
<protein>
    <submittedName>
        <fullName evidence="2">RING-type E3 ubiquitin transferase</fullName>
        <ecNumber evidence="2">2.3.2.27</ecNumber>
    </submittedName>
</protein>
<dbReference type="EMBL" id="CP118376">
    <property type="protein sequence ID" value="WFD43131.1"/>
    <property type="molecule type" value="Genomic_DNA"/>
</dbReference>